<name>A0A4X1V3Z9_PIG</name>
<feature type="region of interest" description="Disordered" evidence="1">
    <location>
        <begin position="1"/>
        <end position="105"/>
    </location>
</feature>
<dbReference type="Gene3D" id="3.40.50.150">
    <property type="entry name" value="Vaccinia Virus protein VP39"/>
    <property type="match status" value="1"/>
</dbReference>
<evidence type="ECO:0000256" key="1">
    <source>
        <dbReference type="SAM" id="MobiDB-lite"/>
    </source>
</evidence>
<dbReference type="Pfam" id="PF05219">
    <property type="entry name" value="DREV"/>
    <property type="match status" value="1"/>
</dbReference>
<dbReference type="AlphaFoldDB" id="A0A4X1V3Z9"/>
<organism evidence="2 3">
    <name type="scientific">Sus scrofa</name>
    <name type="common">Pig</name>
    <dbReference type="NCBI Taxonomy" id="9823"/>
    <lineage>
        <taxon>Eukaryota</taxon>
        <taxon>Metazoa</taxon>
        <taxon>Chordata</taxon>
        <taxon>Craniata</taxon>
        <taxon>Vertebrata</taxon>
        <taxon>Euteleostomi</taxon>
        <taxon>Mammalia</taxon>
        <taxon>Eutheria</taxon>
        <taxon>Laurasiatheria</taxon>
        <taxon>Artiodactyla</taxon>
        <taxon>Suina</taxon>
        <taxon>Suidae</taxon>
        <taxon>Sus</taxon>
    </lineage>
</organism>
<dbReference type="Ensembl" id="ENSSSCT00070042230.1">
    <property type="protein sequence ID" value="ENSSSCP00070035490.1"/>
    <property type="gene ID" value="ENSSSCG00070021245.1"/>
</dbReference>
<protein>
    <submittedName>
        <fullName evidence="2">Methyltransferase 9, His-X-His N1(pi)-histidine</fullName>
    </submittedName>
</protein>
<accession>A0A4X1V3Z9</accession>
<dbReference type="PANTHER" id="PTHR12890">
    <property type="entry name" value="DREV PROTEIN"/>
    <property type="match status" value="1"/>
</dbReference>
<dbReference type="GO" id="GO:0106370">
    <property type="term" value="F:protein-L-histidine N-pros-methyltransferase activity"/>
    <property type="evidence" value="ECO:0007669"/>
    <property type="project" value="InterPro"/>
</dbReference>
<dbReference type="PANTHER" id="PTHR12890:SF0">
    <property type="entry name" value="PROTEIN-L-HISTIDINE N-PROS-METHYLTRANSFERASE"/>
    <property type="match status" value="1"/>
</dbReference>
<reference evidence="2 3" key="1">
    <citation type="submission" date="2017-08" db="EMBL/GenBank/DDBJ databases">
        <title>USMARCv1.0.</title>
        <authorList>
            <person name="Hannum G.I."/>
            <person name="Koren S."/>
            <person name="Schroeder S.G."/>
            <person name="Chin S.C."/>
            <person name="Nonneman D.J."/>
            <person name="Becker S.A."/>
            <person name="Rosen B.D."/>
            <person name="Bickhart D.M."/>
            <person name="Putnam N.H."/>
            <person name="Green R.E."/>
            <person name="Tuggle C.K."/>
            <person name="Liu H."/>
            <person name="Rohrer G.A."/>
            <person name="Warr A."/>
            <person name="Hall R."/>
            <person name="Kim K."/>
            <person name="Hume D.A."/>
            <person name="Talbot R."/>
            <person name="Chow W."/>
            <person name="Howe K."/>
            <person name="Schwartz A.S."/>
            <person name="Watson M."/>
            <person name="Archibald A.L."/>
            <person name="Phillippy A.M."/>
            <person name="Smith T.P.L."/>
        </authorList>
    </citation>
    <scope>NUCLEOTIDE SEQUENCE [LARGE SCALE GENOMIC DNA]</scope>
</reference>
<dbReference type="InterPro" id="IPR029063">
    <property type="entry name" value="SAM-dependent_MTases_sf"/>
</dbReference>
<feature type="compositionally biased region" description="Gly residues" evidence="1">
    <location>
        <begin position="124"/>
        <end position="137"/>
    </location>
</feature>
<evidence type="ECO:0000313" key="3">
    <source>
        <dbReference type="Proteomes" id="UP000314985"/>
    </source>
</evidence>
<feature type="region of interest" description="Disordered" evidence="1">
    <location>
        <begin position="118"/>
        <end position="143"/>
    </location>
</feature>
<dbReference type="SUPFAM" id="SSF53335">
    <property type="entry name" value="S-adenosyl-L-methionine-dependent methyltransferases"/>
    <property type="match status" value="1"/>
</dbReference>
<dbReference type="InterPro" id="IPR007884">
    <property type="entry name" value="METL9"/>
</dbReference>
<dbReference type="CDD" id="cd02440">
    <property type="entry name" value="AdoMet_MTases"/>
    <property type="match status" value="1"/>
</dbReference>
<reference evidence="2" key="2">
    <citation type="submission" date="2025-08" db="UniProtKB">
        <authorList>
            <consortium name="Ensembl"/>
        </authorList>
    </citation>
    <scope>IDENTIFICATION</scope>
</reference>
<gene>
    <name evidence="2" type="primary">METTL9</name>
</gene>
<dbReference type="Proteomes" id="UP000314985">
    <property type="component" value="Chromosome 3"/>
</dbReference>
<sequence length="464" mass="51580">MGRPQLPPLETISPGLNILKPFPPLQADTRREAGARSLCPASRRTAQGAEGACSGGGAPQQRVRGPCGNWRPRRRRSAGGEEGGGEKAAHRPLFPTPAPRLGPKRGWMGKLGAMARSRAAAAAAGGGGTSSRPGAGGDRSERPRPPMRLFVGWLCLSLASVWLARRMWTLRSPLTRSLYVNMTSGPGGPAAAAGGRKDNHQWYVCNREKLCESLQAVFVQSYLDQGTQIFLNNSIEKSGWLFIQLYHSFVSSVFSLFMSRTSINGLLGRGSMFVFSPDQFQRLLKINPDWKTHRLLDLGAGDGEVTKIMSPHFEEIYATELSETMIWQLQKKKYRVLGINEWQNTGFQYDVISCLNLLDRCDQPLTLLKDIRSVLEPTRGRVILALVLPFHPYVENVGGKWDKPSEILEIKGQNWEEQVNSLPEVFRKAGFVIEAFTRLPYLCEGDMYNDYYVLDDAVFVLKPV</sequence>
<proteinExistence type="predicted"/>
<evidence type="ECO:0000313" key="2">
    <source>
        <dbReference type="Ensembl" id="ENSSSCP00070035490.1"/>
    </source>
</evidence>